<dbReference type="CDD" id="cd01137">
    <property type="entry name" value="PsaA"/>
    <property type="match status" value="1"/>
</dbReference>
<keyword evidence="5 7" id="KW-0732">Signal</keyword>
<dbReference type="InterPro" id="IPR006127">
    <property type="entry name" value="ZnuA-like"/>
</dbReference>
<protein>
    <submittedName>
        <fullName evidence="8">Metal ABC transporter substrate-binding protein</fullName>
    </submittedName>
</protein>
<evidence type="ECO:0000313" key="8">
    <source>
        <dbReference type="EMBL" id="TBW40757.1"/>
    </source>
</evidence>
<proteinExistence type="inferred from homology"/>
<evidence type="ECO:0000256" key="4">
    <source>
        <dbReference type="ARBA" id="ARBA00022723"/>
    </source>
</evidence>
<name>A0A4Q9VXU1_9HYPH</name>
<dbReference type="OrthoDB" id="9793396at2"/>
<dbReference type="InterPro" id="IPR006128">
    <property type="entry name" value="Lipoprotein_PsaA-like"/>
</dbReference>
<evidence type="ECO:0000256" key="5">
    <source>
        <dbReference type="ARBA" id="ARBA00022729"/>
    </source>
</evidence>
<evidence type="ECO:0000256" key="7">
    <source>
        <dbReference type="SAM" id="SignalP"/>
    </source>
</evidence>
<organism evidence="8 9">
    <name type="scientific">Siculibacillus lacustris</name>
    <dbReference type="NCBI Taxonomy" id="1549641"/>
    <lineage>
        <taxon>Bacteria</taxon>
        <taxon>Pseudomonadati</taxon>
        <taxon>Pseudomonadota</taxon>
        <taxon>Alphaproteobacteria</taxon>
        <taxon>Hyphomicrobiales</taxon>
        <taxon>Ancalomicrobiaceae</taxon>
        <taxon>Siculibacillus</taxon>
    </lineage>
</organism>
<dbReference type="SUPFAM" id="SSF53807">
    <property type="entry name" value="Helical backbone' metal receptor"/>
    <property type="match status" value="1"/>
</dbReference>
<dbReference type="PRINTS" id="PR00691">
    <property type="entry name" value="ADHESINB"/>
</dbReference>
<dbReference type="PANTHER" id="PTHR42953:SF1">
    <property type="entry name" value="METAL-BINDING PROTEIN HI_0362-RELATED"/>
    <property type="match status" value="1"/>
</dbReference>
<dbReference type="Pfam" id="PF01297">
    <property type="entry name" value="ZnuA"/>
    <property type="match status" value="1"/>
</dbReference>
<accession>A0A4Q9VXU1</accession>
<comment type="similarity">
    <text evidence="2 6">Belongs to the bacterial solute-binding protein 9 family.</text>
</comment>
<dbReference type="EMBL" id="SJFN01000003">
    <property type="protein sequence ID" value="TBW40757.1"/>
    <property type="molecule type" value="Genomic_DNA"/>
</dbReference>
<keyword evidence="4" id="KW-0479">Metal-binding</keyword>
<dbReference type="GO" id="GO:0030313">
    <property type="term" value="C:cell envelope"/>
    <property type="evidence" value="ECO:0007669"/>
    <property type="project" value="UniProtKB-SubCell"/>
</dbReference>
<dbReference type="RefSeq" id="WP_131306061.1">
    <property type="nucleotide sequence ID" value="NZ_SJFN01000003.1"/>
</dbReference>
<dbReference type="InterPro" id="IPR050492">
    <property type="entry name" value="Bact_metal-bind_prot9"/>
</dbReference>
<dbReference type="PRINTS" id="PR00690">
    <property type="entry name" value="ADHESNFAMILY"/>
</dbReference>
<feature type="chain" id="PRO_5020263491" evidence="7">
    <location>
        <begin position="23"/>
        <end position="312"/>
    </location>
</feature>
<evidence type="ECO:0000256" key="1">
    <source>
        <dbReference type="ARBA" id="ARBA00004196"/>
    </source>
</evidence>
<evidence type="ECO:0000256" key="2">
    <source>
        <dbReference type="ARBA" id="ARBA00011028"/>
    </source>
</evidence>
<keyword evidence="3 6" id="KW-0813">Transport</keyword>
<dbReference type="GO" id="GO:0030001">
    <property type="term" value="P:metal ion transport"/>
    <property type="evidence" value="ECO:0007669"/>
    <property type="project" value="InterPro"/>
</dbReference>
<dbReference type="Proteomes" id="UP000292781">
    <property type="component" value="Unassembled WGS sequence"/>
</dbReference>
<comment type="caution">
    <text evidence="8">The sequence shown here is derived from an EMBL/GenBank/DDBJ whole genome shotgun (WGS) entry which is preliminary data.</text>
</comment>
<gene>
    <name evidence="8" type="ORF">EYW49_03265</name>
</gene>
<evidence type="ECO:0000313" key="9">
    <source>
        <dbReference type="Proteomes" id="UP000292781"/>
    </source>
</evidence>
<dbReference type="Gene3D" id="3.40.50.1980">
    <property type="entry name" value="Nitrogenase molybdenum iron protein domain"/>
    <property type="match status" value="2"/>
</dbReference>
<dbReference type="AlphaFoldDB" id="A0A4Q9VXU1"/>
<dbReference type="GO" id="GO:0046872">
    <property type="term" value="F:metal ion binding"/>
    <property type="evidence" value="ECO:0007669"/>
    <property type="project" value="UniProtKB-KW"/>
</dbReference>
<feature type="signal peptide" evidence="7">
    <location>
        <begin position="1"/>
        <end position="22"/>
    </location>
</feature>
<reference evidence="8 9" key="1">
    <citation type="submission" date="2019-02" db="EMBL/GenBank/DDBJ databases">
        <title>Siculibacillus lacustris gen. nov., sp. nov., a new rosette-forming bacterium isolated from a freshwater crater lake (Lake St. Ana, Romania).</title>
        <authorList>
            <person name="Felfoldi T."/>
            <person name="Marton Z."/>
            <person name="Szabo A."/>
            <person name="Mentes A."/>
            <person name="Boka K."/>
            <person name="Marialigeti K."/>
            <person name="Mathe I."/>
            <person name="Koncz M."/>
            <person name="Schumann P."/>
            <person name="Toth E."/>
        </authorList>
    </citation>
    <scope>NUCLEOTIDE SEQUENCE [LARGE SCALE GENOMIC DNA]</scope>
    <source>
        <strain evidence="8 9">SA-279</strain>
    </source>
</reference>
<dbReference type="GO" id="GO:0007155">
    <property type="term" value="P:cell adhesion"/>
    <property type="evidence" value="ECO:0007669"/>
    <property type="project" value="InterPro"/>
</dbReference>
<dbReference type="InterPro" id="IPR006311">
    <property type="entry name" value="TAT_signal"/>
</dbReference>
<dbReference type="InterPro" id="IPR006129">
    <property type="entry name" value="AdhesinB"/>
</dbReference>
<keyword evidence="9" id="KW-1185">Reference proteome</keyword>
<dbReference type="PANTHER" id="PTHR42953">
    <property type="entry name" value="HIGH-AFFINITY ZINC UPTAKE SYSTEM PROTEIN ZNUA-RELATED"/>
    <property type="match status" value="1"/>
</dbReference>
<comment type="subcellular location">
    <subcellularLocation>
        <location evidence="1">Cell envelope</location>
    </subcellularLocation>
</comment>
<evidence type="ECO:0000256" key="6">
    <source>
        <dbReference type="RuleBase" id="RU003512"/>
    </source>
</evidence>
<sequence>MTQVSRRLVSAALAGLALLSLAAVPSARAEDAKLPVVASFSILGDFVTRIGGDRVALTTLVGPNGDAHVYEPTPADARAVQAAKLVVINGLGFEGWIERLSRASATKATIVAATRGIAPREMEDEDAKPVAGKKPIVTDPHAWQAVANARIYAANIRDALTAADPDGRAIYAANAEAYLAELSALEGEVRAAVAAVPQPKRRVITSHDAFGYFAVAYGIEFLAPQGVSTEAEANAKAIGKLIRQIKAEKITAVFIENMSDRRLIDRIAKETGVTPGGELFADALSPKGGPAPTYVDMVRHNVRLLTRAMIGS</sequence>
<dbReference type="PROSITE" id="PS51318">
    <property type="entry name" value="TAT"/>
    <property type="match status" value="1"/>
</dbReference>
<evidence type="ECO:0000256" key="3">
    <source>
        <dbReference type="ARBA" id="ARBA00022448"/>
    </source>
</evidence>